<comment type="subcellular location">
    <subcellularLocation>
        <location evidence="1">Membrane</location>
        <topology evidence="1">Multi-pass membrane protein</topology>
    </subcellularLocation>
</comment>
<keyword evidence="5" id="KW-0472">Membrane</keyword>
<comment type="caution">
    <text evidence="7">The sequence shown here is derived from an EMBL/GenBank/DDBJ whole genome shotgun (WGS) entry which is preliminary data.</text>
</comment>
<dbReference type="PANTHER" id="PTHR31443">
    <property type="match status" value="1"/>
</dbReference>
<comment type="similarity">
    <text evidence="2">Belongs to the TMEM263 family.</text>
</comment>
<keyword evidence="4" id="KW-1133">Transmembrane helix</keyword>
<reference evidence="7 8" key="1">
    <citation type="submission" date="2024-02" db="EMBL/GenBank/DDBJ databases">
        <title>Chromosome-scale genome assembly of the rough periwinkle Littorina saxatilis.</title>
        <authorList>
            <person name="De Jode A."/>
            <person name="Faria R."/>
            <person name="Formenti G."/>
            <person name="Sims Y."/>
            <person name="Smith T.P."/>
            <person name="Tracey A."/>
            <person name="Wood J.M.D."/>
            <person name="Zagrodzka Z.B."/>
            <person name="Johannesson K."/>
            <person name="Butlin R.K."/>
            <person name="Leder E.H."/>
        </authorList>
    </citation>
    <scope>NUCLEOTIDE SEQUENCE [LARGE SCALE GENOMIC DNA]</scope>
    <source>
        <strain evidence="7">Snail1</strain>
        <tissue evidence="7">Muscle</tissue>
    </source>
</reference>
<dbReference type="GO" id="GO:0016020">
    <property type="term" value="C:membrane"/>
    <property type="evidence" value="ECO:0007669"/>
    <property type="project" value="UniProtKB-SubCell"/>
</dbReference>
<dbReference type="InterPro" id="IPR028153">
    <property type="entry name" value="UPF0444"/>
</dbReference>
<evidence type="ECO:0000256" key="6">
    <source>
        <dbReference type="SAM" id="MobiDB-lite"/>
    </source>
</evidence>
<feature type="region of interest" description="Disordered" evidence="6">
    <location>
        <begin position="28"/>
        <end position="63"/>
    </location>
</feature>
<evidence type="ECO:0000256" key="5">
    <source>
        <dbReference type="ARBA" id="ARBA00023136"/>
    </source>
</evidence>
<gene>
    <name evidence="7" type="ORF">V1264_003578</name>
</gene>
<feature type="compositionally biased region" description="Low complexity" evidence="6">
    <location>
        <begin position="35"/>
        <end position="50"/>
    </location>
</feature>
<evidence type="ECO:0000256" key="1">
    <source>
        <dbReference type="ARBA" id="ARBA00004141"/>
    </source>
</evidence>
<organism evidence="7 8">
    <name type="scientific">Littorina saxatilis</name>
    <dbReference type="NCBI Taxonomy" id="31220"/>
    <lineage>
        <taxon>Eukaryota</taxon>
        <taxon>Metazoa</taxon>
        <taxon>Spiralia</taxon>
        <taxon>Lophotrochozoa</taxon>
        <taxon>Mollusca</taxon>
        <taxon>Gastropoda</taxon>
        <taxon>Caenogastropoda</taxon>
        <taxon>Littorinimorpha</taxon>
        <taxon>Littorinoidea</taxon>
        <taxon>Littorinidae</taxon>
        <taxon>Littorina</taxon>
    </lineage>
</organism>
<sequence length="144" mass="14859">MAKIYDTLKSCIYKGPGPEPVEVITNANDITEADSQSSLSPSSSSSSFYSNKKTDDTIDPSKQPGILWRVTSGVYSTATGAVGAGIGGVRWVAGKTYDVGSAVAGKTYDVGSAVAGKTYDVGSAVVSKVPVPSLSLSKKKDKNE</sequence>
<evidence type="ECO:0000256" key="3">
    <source>
        <dbReference type="ARBA" id="ARBA00022692"/>
    </source>
</evidence>
<evidence type="ECO:0000256" key="4">
    <source>
        <dbReference type="ARBA" id="ARBA00022989"/>
    </source>
</evidence>
<dbReference type="Pfam" id="PF15475">
    <property type="entry name" value="UPF0444"/>
    <property type="match status" value="1"/>
</dbReference>
<keyword evidence="8" id="KW-1185">Reference proteome</keyword>
<evidence type="ECO:0000256" key="2">
    <source>
        <dbReference type="ARBA" id="ARBA00008411"/>
    </source>
</evidence>
<name>A0AAN9G8F8_9CAEN</name>
<accession>A0AAN9G8F8</accession>
<proteinExistence type="inferred from homology"/>
<dbReference type="AlphaFoldDB" id="A0AAN9G8F8"/>
<keyword evidence="3" id="KW-0812">Transmembrane</keyword>
<dbReference type="EMBL" id="JBAMIC010000012">
    <property type="protein sequence ID" value="KAK7099438.1"/>
    <property type="molecule type" value="Genomic_DNA"/>
</dbReference>
<dbReference type="Proteomes" id="UP001374579">
    <property type="component" value="Unassembled WGS sequence"/>
</dbReference>
<protein>
    <submittedName>
        <fullName evidence="7">Uncharacterized protein</fullName>
    </submittedName>
</protein>
<evidence type="ECO:0000313" key="7">
    <source>
        <dbReference type="EMBL" id="KAK7099438.1"/>
    </source>
</evidence>
<evidence type="ECO:0000313" key="8">
    <source>
        <dbReference type="Proteomes" id="UP001374579"/>
    </source>
</evidence>